<evidence type="ECO:0000256" key="1">
    <source>
        <dbReference type="SAM" id="SignalP"/>
    </source>
</evidence>
<name>A0ABQ6ZJA3_9GAMM</name>
<dbReference type="Pfam" id="PF01522">
    <property type="entry name" value="Polysacc_deac_1"/>
    <property type="match status" value="1"/>
</dbReference>
<dbReference type="SUPFAM" id="SSF88713">
    <property type="entry name" value="Glycoside hydrolase/deacetylase"/>
    <property type="match status" value="1"/>
</dbReference>
<proteinExistence type="predicted"/>
<keyword evidence="1" id="KW-0732">Signal</keyword>
<evidence type="ECO:0000313" key="4">
    <source>
        <dbReference type="Proteomes" id="UP000781710"/>
    </source>
</evidence>
<sequence>MLVLVLVLVLATVAGTVQAAEPFPWPGDRKAAVSLAYDDAAPSQLDNAIPALDRHGLKGSFYLTLASDTLRTRQREWVAAARNGHELGNHSLFHQCSASLPERDWVEAHRNLDSLTIAQMADQIRLANTMLMALDGRTARTMTVPCGDTQASDGNYVDAVAPEFVAIKLGAGGVVADMATLDPAAVPVDVPVDVTGEQLIARAEEAVRRGTMVSFTFHGIGGDHLAVSNEAHEQLLRHLAAHPDIYWVAPFIDIMQYVASRRSAGQPPSP</sequence>
<feature type="domain" description="NodB homology" evidence="2">
    <location>
        <begin position="29"/>
        <end position="150"/>
    </location>
</feature>
<evidence type="ECO:0000259" key="2">
    <source>
        <dbReference type="Pfam" id="PF01522"/>
    </source>
</evidence>
<comment type="caution">
    <text evidence="3">The sequence shown here is derived from an EMBL/GenBank/DDBJ whole genome shotgun (WGS) entry which is preliminary data.</text>
</comment>
<organism evidence="3 4">
    <name type="scientific">Pseudoxanthomonas japonensis</name>
    <dbReference type="NCBI Taxonomy" id="69284"/>
    <lineage>
        <taxon>Bacteria</taxon>
        <taxon>Pseudomonadati</taxon>
        <taxon>Pseudomonadota</taxon>
        <taxon>Gammaproteobacteria</taxon>
        <taxon>Lysobacterales</taxon>
        <taxon>Lysobacteraceae</taxon>
        <taxon>Pseudoxanthomonas</taxon>
    </lineage>
</organism>
<dbReference type="InterPro" id="IPR002509">
    <property type="entry name" value="NODB_dom"/>
</dbReference>
<feature type="chain" id="PRO_5046027091" evidence="1">
    <location>
        <begin position="20"/>
        <end position="270"/>
    </location>
</feature>
<keyword evidence="4" id="KW-1185">Reference proteome</keyword>
<dbReference type="InterPro" id="IPR011330">
    <property type="entry name" value="Glyco_hydro/deAcase_b/a-brl"/>
</dbReference>
<accession>A0ABQ6ZJA3</accession>
<feature type="signal peptide" evidence="1">
    <location>
        <begin position="1"/>
        <end position="19"/>
    </location>
</feature>
<evidence type="ECO:0000313" key="3">
    <source>
        <dbReference type="EMBL" id="KAF1726058.1"/>
    </source>
</evidence>
<dbReference type="Gene3D" id="3.20.20.370">
    <property type="entry name" value="Glycoside hydrolase/deacetylase"/>
    <property type="match status" value="1"/>
</dbReference>
<dbReference type="EMBL" id="PDWW01000006">
    <property type="protein sequence ID" value="KAF1726058.1"/>
    <property type="molecule type" value="Genomic_DNA"/>
</dbReference>
<reference evidence="3 4" key="1">
    <citation type="submission" date="2017-10" db="EMBL/GenBank/DDBJ databases">
        <title>Whole genome sequencing of members of genus Pseudoxanthomonas.</title>
        <authorList>
            <person name="Kumar S."/>
            <person name="Bansal K."/>
            <person name="Kaur A."/>
            <person name="Patil P."/>
            <person name="Sharma S."/>
            <person name="Patil P.B."/>
        </authorList>
    </citation>
    <scope>NUCLEOTIDE SEQUENCE [LARGE SCALE GENOMIC DNA]</scope>
    <source>
        <strain evidence="3 4">DSM 17109</strain>
    </source>
</reference>
<dbReference type="Proteomes" id="UP000781710">
    <property type="component" value="Unassembled WGS sequence"/>
</dbReference>
<protein>
    <submittedName>
        <fullName evidence="3">Polysaccharide deacetylase</fullName>
    </submittedName>
</protein>
<gene>
    <name evidence="3" type="ORF">CSC78_07035</name>
</gene>